<accession>Q140H7</accession>
<evidence type="ECO:0000259" key="1">
    <source>
        <dbReference type="Pfam" id="PF05368"/>
    </source>
</evidence>
<proteinExistence type="predicted"/>
<keyword evidence="3" id="KW-1185">Reference proteome</keyword>
<organism evidence="2 3">
    <name type="scientific">Paraburkholderia xenovorans (strain LB400)</name>
    <dbReference type="NCBI Taxonomy" id="266265"/>
    <lineage>
        <taxon>Bacteria</taxon>
        <taxon>Pseudomonadati</taxon>
        <taxon>Pseudomonadota</taxon>
        <taxon>Betaproteobacteria</taxon>
        <taxon>Burkholderiales</taxon>
        <taxon>Burkholderiaceae</taxon>
        <taxon>Paraburkholderia</taxon>
    </lineage>
</organism>
<dbReference type="eggNOG" id="COG0702">
    <property type="taxonomic scope" value="Bacteria"/>
</dbReference>
<dbReference type="KEGG" id="bxe:Bxe_A2699"/>
<dbReference type="STRING" id="266265.Bxe_A2699"/>
<dbReference type="Pfam" id="PF05368">
    <property type="entry name" value="NmrA"/>
    <property type="match status" value="1"/>
</dbReference>
<dbReference type="SUPFAM" id="SSF51735">
    <property type="entry name" value="NAD(P)-binding Rossmann-fold domains"/>
    <property type="match status" value="1"/>
</dbReference>
<protein>
    <submittedName>
        <fullName evidence="2">Predicted nucleoside-diphosphate-sugar epimerase</fullName>
    </submittedName>
</protein>
<reference evidence="2 3" key="1">
    <citation type="journal article" date="2006" name="Proc. Natl. Acad. Sci. U.S.A.">
        <title>Burkholderia xenovorans LB400 harbors a multi-replicon, 9.73-Mbp genome shaped for versatility.</title>
        <authorList>
            <person name="Chain P.S."/>
            <person name="Denef V.J."/>
            <person name="Konstantinidis K.T."/>
            <person name="Vergez L.M."/>
            <person name="Agullo L."/>
            <person name="Reyes V.L."/>
            <person name="Hauser L."/>
            <person name="Cordova M."/>
            <person name="Gomez L."/>
            <person name="Gonzalez M."/>
            <person name="Land M."/>
            <person name="Lao V."/>
            <person name="Larimer F."/>
            <person name="LiPuma J.J."/>
            <person name="Mahenthiralingam E."/>
            <person name="Malfatti S.A."/>
            <person name="Marx C.J."/>
            <person name="Parnell J.J."/>
            <person name="Ramette A."/>
            <person name="Richardson P."/>
            <person name="Seeger M."/>
            <person name="Smith D."/>
            <person name="Spilker T."/>
            <person name="Sul W.J."/>
            <person name="Tsoi T.V."/>
            <person name="Ulrich L.E."/>
            <person name="Zhulin I.B."/>
            <person name="Tiedje J.M."/>
        </authorList>
    </citation>
    <scope>NUCLEOTIDE SEQUENCE [LARGE SCALE GENOMIC DNA]</scope>
    <source>
        <strain evidence="2 3">LB400</strain>
    </source>
</reference>
<evidence type="ECO:0000313" key="3">
    <source>
        <dbReference type="Proteomes" id="UP000001817"/>
    </source>
</evidence>
<dbReference type="KEGG" id="bxb:DR64_383"/>
<dbReference type="PANTHER" id="PTHR43162:SF1">
    <property type="entry name" value="PRESTALK A DIFFERENTIATION PROTEIN A"/>
    <property type="match status" value="1"/>
</dbReference>
<dbReference type="OrthoDB" id="9777801at2"/>
<name>Q140H7_PARXL</name>
<dbReference type="PATRIC" id="fig|266265.5.peg.1797"/>
<sequence length="286" mass="30961">MYAITGITGQVGGVVARTLLAAGHDVRAVVRDTAKGEIWAKQGCEVAVADMYDAASLARAFSGAEAVFVLIPPSFDPQPGFPEVRKIADALSAALREAQPGRIVSLSTIGAQATEENLLSQLGMIERMLGTLPLPVTFLRPGWFMENTLWDIAPAKEQGVIQSFLQPLDRLYPMVATADVGHVAAELLTEHWDGKRVVELVGPGEGVSPYAIAEALGRLLGRAVRAEAVPRDQWESLFLSQGMKNPIPRIRMLDGFNEGWIRFEHTPRRGSTTLDQVLLGLIERAG</sequence>
<evidence type="ECO:0000313" key="2">
    <source>
        <dbReference type="EMBL" id="ABE30262.1"/>
    </source>
</evidence>
<dbReference type="Gene3D" id="3.40.50.720">
    <property type="entry name" value="NAD(P)-binding Rossmann-like Domain"/>
    <property type="match status" value="1"/>
</dbReference>
<dbReference type="EMBL" id="CP000270">
    <property type="protein sequence ID" value="ABE30262.1"/>
    <property type="molecule type" value="Genomic_DNA"/>
</dbReference>
<dbReference type="Proteomes" id="UP000001817">
    <property type="component" value="Chromosome 1"/>
</dbReference>
<dbReference type="Gene3D" id="3.90.25.10">
    <property type="entry name" value="UDP-galactose 4-epimerase, domain 1"/>
    <property type="match status" value="1"/>
</dbReference>
<dbReference type="PANTHER" id="PTHR43162">
    <property type="match status" value="1"/>
</dbReference>
<feature type="domain" description="NmrA-like" evidence="1">
    <location>
        <begin position="3"/>
        <end position="237"/>
    </location>
</feature>
<dbReference type="InterPro" id="IPR051604">
    <property type="entry name" value="Ergot_Alk_Oxidoreductase"/>
</dbReference>
<dbReference type="AlphaFoldDB" id="Q140H7"/>
<dbReference type="InterPro" id="IPR036291">
    <property type="entry name" value="NAD(P)-bd_dom_sf"/>
</dbReference>
<dbReference type="RefSeq" id="WP_011487957.1">
    <property type="nucleotide sequence ID" value="NC_007951.1"/>
</dbReference>
<dbReference type="InterPro" id="IPR008030">
    <property type="entry name" value="NmrA-like"/>
</dbReference>
<gene>
    <name evidence="2" type="ORF">Bxe_A2699</name>
</gene>